<dbReference type="SUPFAM" id="SSF48452">
    <property type="entry name" value="TPR-like"/>
    <property type="match status" value="1"/>
</dbReference>
<accession>X1MLU2</accession>
<dbReference type="Pfam" id="PF13525">
    <property type="entry name" value="YfiO"/>
    <property type="match status" value="1"/>
</dbReference>
<evidence type="ECO:0000313" key="3">
    <source>
        <dbReference type="EMBL" id="GAI32278.1"/>
    </source>
</evidence>
<dbReference type="InterPro" id="IPR011990">
    <property type="entry name" value="TPR-like_helical_dom_sf"/>
</dbReference>
<dbReference type="InterPro" id="IPR039565">
    <property type="entry name" value="BamD-like"/>
</dbReference>
<dbReference type="EMBL" id="BARV01015696">
    <property type="protein sequence ID" value="GAI32278.1"/>
    <property type="molecule type" value="Genomic_DNA"/>
</dbReference>
<reference evidence="3" key="1">
    <citation type="journal article" date="2014" name="Front. Microbiol.">
        <title>High frequency of phylogenetically diverse reductive dehalogenase-homologous genes in deep subseafloor sedimentary metagenomes.</title>
        <authorList>
            <person name="Kawai M."/>
            <person name="Futagami T."/>
            <person name="Toyoda A."/>
            <person name="Takaki Y."/>
            <person name="Nishi S."/>
            <person name="Hori S."/>
            <person name="Arai W."/>
            <person name="Tsubouchi T."/>
            <person name="Morono Y."/>
            <person name="Uchiyama I."/>
            <person name="Ito T."/>
            <person name="Fujiyama A."/>
            <person name="Inagaki F."/>
            <person name="Takami H."/>
        </authorList>
    </citation>
    <scope>NUCLEOTIDE SEQUENCE</scope>
    <source>
        <strain evidence="3">Expedition CK06-06</strain>
    </source>
</reference>
<protein>
    <recommendedName>
        <fullName evidence="2">Outer membrane lipoprotein BamD-like domain-containing protein</fullName>
    </recommendedName>
</protein>
<proteinExistence type="predicted"/>
<feature type="domain" description="Outer membrane lipoprotein BamD-like" evidence="2">
    <location>
        <begin position="5"/>
        <end position="77"/>
    </location>
</feature>
<organism evidence="3">
    <name type="scientific">marine sediment metagenome</name>
    <dbReference type="NCBI Taxonomy" id="412755"/>
    <lineage>
        <taxon>unclassified sequences</taxon>
        <taxon>metagenomes</taxon>
        <taxon>ecological metagenomes</taxon>
    </lineage>
</organism>
<dbReference type="Gene3D" id="1.25.40.10">
    <property type="entry name" value="Tetratricopeptide repeat domain"/>
    <property type="match status" value="1"/>
</dbReference>
<dbReference type="AlphaFoldDB" id="X1MLU2"/>
<sequence length="79" mass="9450">ARNFFEDKNYSKATEMLERIISELLKSTRFADSNYYLAESYYQLSEFNKAELAYKRFIDNFPEDKRAIIAIFHLGRSFC</sequence>
<dbReference type="PROSITE" id="PS50005">
    <property type="entry name" value="TPR"/>
    <property type="match status" value="1"/>
</dbReference>
<evidence type="ECO:0000259" key="2">
    <source>
        <dbReference type="Pfam" id="PF13525"/>
    </source>
</evidence>
<evidence type="ECO:0000256" key="1">
    <source>
        <dbReference type="ARBA" id="ARBA00022729"/>
    </source>
</evidence>
<dbReference type="InterPro" id="IPR019734">
    <property type="entry name" value="TPR_rpt"/>
</dbReference>
<comment type="caution">
    <text evidence="3">The sequence shown here is derived from an EMBL/GenBank/DDBJ whole genome shotgun (WGS) entry which is preliminary data.</text>
</comment>
<feature type="non-terminal residue" evidence="3">
    <location>
        <position position="1"/>
    </location>
</feature>
<name>X1MLU2_9ZZZZ</name>
<keyword evidence="1" id="KW-0732">Signal</keyword>
<gene>
    <name evidence="3" type="ORF">S06H3_27089</name>
</gene>